<dbReference type="InterPro" id="IPR003439">
    <property type="entry name" value="ABC_transporter-like_ATP-bd"/>
</dbReference>
<dbReference type="PROSITE" id="PS50893">
    <property type="entry name" value="ABC_TRANSPORTER_2"/>
    <property type="match status" value="1"/>
</dbReference>
<evidence type="ECO:0000313" key="5">
    <source>
        <dbReference type="Proteomes" id="UP000730481"/>
    </source>
</evidence>
<sequence>MLLATIIVTLATQLHTDAGFTGATLVTLMTFGEMLATIVQSYTTLETSIGAVALLKTFSSSTEQESKPDVNTLPAYKWPQSGHIDIKNVWVSYGGKDVSDREAIALQDVSVTFHPGKRVAIVGRTGNGKSSLLLLLLRLVDPLPVKEPSSGLTVDKFSLDEIDRDLVRRHIIAVSQDPVFLPSCPGSTLRITRLRSGAKKGILLLDEVSSSVDSQTNDKMWKIIEDEFVGYTVIMVVHRLDMAFKCNPVVVMEQGRVAESGQPDDLCREKDAAFKRLIDATEAGNTGTPNETAIDIRGI</sequence>
<dbReference type="Proteomes" id="UP000730481">
    <property type="component" value="Unassembled WGS sequence"/>
</dbReference>
<protein>
    <submittedName>
        <fullName evidence="4">Abc transporter</fullName>
    </submittedName>
</protein>
<dbReference type="InterPro" id="IPR003593">
    <property type="entry name" value="AAA+_ATPase"/>
</dbReference>
<dbReference type="EMBL" id="PVQB02001754">
    <property type="protein sequence ID" value="KAF4331524.1"/>
    <property type="molecule type" value="Genomic_DNA"/>
</dbReference>
<evidence type="ECO:0000256" key="2">
    <source>
        <dbReference type="ARBA" id="ARBA00022840"/>
    </source>
</evidence>
<proteinExistence type="predicted"/>
<dbReference type="InterPro" id="IPR027417">
    <property type="entry name" value="P-loop_NTPase"/>
</dbReference>
<dbReference type="GO" id="GO:0042626">
    <property type="term" value="F:ATPase-coupled transmembrane transporter activity"/>
    <property type="evidence" value="ECO:0007669"/>
    <property type="project" value="TreeGrafter"/>
</dbReference>
<dbReference type="GO" id="GO:0005524">
    <property type="term" value="F:ATP binding"/>
    <property type="evidence" value="ECO:0007669"/>
    <property type="project" value="UniProtKB-KW"/>
</dbReference>
<dbReference type="GO" id="GO:0016887">
    <property type="term" value="F:ATP hydrolysis activity"/>
    <property type="evidence" value="ECO:0007669"/>
    <property type="project" value="InterPro"/>
</dbReference>
<organism evidence="4 5">
    <name type="scientific">Fusarium beomiforme</name>
    <dbReference type="NCBI Taxonomy" id="44412"/>
    <lineage>
        <taxon>Eukaryota</taxon>
        <taxon>Fungi</taxon>
        <taxon>Dikarya</taxon>
        <taxon>Ascomycota</taxon>
        <taxon>Pezizomycotina</taxon>
        <taxon>Sordariomycetes</taxon>
        <taxon>Hypocreomycetidae</taxon>
        <taxon>Hypocreales</taxon>
        <taxon>Nectriaceae</taxon>
        <taxon>Fusarium</taxon>
        <taxon>Fusarium burgessii species complex</taxon>
    </lineage>
</organism>
<dbReference type="PANTHER" id="PTHR24223:SF345">
    <property type="entry name" value="ABC MULTIDRUG TRANSPORTER (EUROFUNG)"/>
    <property type="match status" value="1"/>
</dbReference>
<gene>
    <name evidence="4" type="ORF">FBEOM_14734</name>
</gene>
<dbReference type="Gene3D" id="3.40.50.300">
    <property type="entry name" value="P-loop containing nucleotide triphosphate hydrolases"/>
    <property type="match status" value="2"/>
</dbReference>
<dbReference type="GO" id="GO:0016020">
    <property type="term" value="C:membrane"/>
    <property type="evidence" value="ECO:0007669"/>
    <property type="project" value="TreeGrafter"/>
</dbReference>
<keyword evidence="2" id="KW-0067">ATP-binding</keyword>
<keyword evidence="5" id="KW-1185">Reference proteome</keyword>
<reference evidence="4" key="2">
    <citation type="submission" date="2020-02" db="EMBL/GenBank/DDBJ databases">
        <title>Identification and distribution of gene clusters putatively required for synthesis of sphingolipid metabolism inhibitors in phylogenetically diverse species of the filamentous fungus Fusarium.</title>
        <authorList>
            <person name="Kim H.-S."/>
            <person name="Busman M."/>
            <person name="Brown D.W."/>
            <person name="Divon H."/>
            <person name="Uhlig S."/>
            <person name="Proctor R.H."/>
        </authorList>
    </citation>
    <scope>NUCLEOTIDE SEQUENCE</scope>
    <source>
        <strain evidence="4">NRRL 25174</strain>
    </source>
</reference>
<dbReference type="Pfam" id="PF00005">
    <property type="entry name" value="ABC_tran"/>
    <property type="match status" value="1"/>
</dbReference>
<comment type="caution">
    <text evidence="4">The sequence shown here is derived from an EMBL/GenBank/DDBJ whole genome shotgun (WGS) entry which is preliminary data.</text>
</comment>
<dbReference type="PANTHER" id="PTHR24223">
    <property type="entry name" value="ATP-BINDING CASSETTE SUB-FAMILY C"/>
    <property type="match status" value="1"/>
</dbReference>
<dbReference type="SUPFAM" id="SSF52540">
    <property type="entry name" value="P-loop containing nucleoside triphosphate hydrolases"/>
    <property type="match status" value="1"/>
</dbReference>
<dbReference type="AlphaFoldDB" id="A0A9P5A2L3"/>
<keyword evidence="1" id="KW-0547">Nucleotide-binding</keyword>
<dbReference type="InterPro" id="IPR050173">
    <property type="entry name" value="ABC_transporter_C-like"/>
</dbReference>
<reference evidence="4" key="1">
    <citation type="journal article" date="2017" name="Mycologia">
        <title>Fusarium algeriense, sp. nov., a novel toxigenic crown rot pathogen of durum wheat from Algeria is nested in the Fusarium burgessii species complex.</title>
        <authorList>
            <person name="Laraba I."/>
            <person name="Keddad A."/>
            <person name="Boureghda H."/>
            <person name="Abdallah N."/>
            <person name="Vaughan M.M."/>
            <person name="Proctor R.H."/>
            <person name="Busman M."/>
            <person name="O'Donnell K."/>
        </authorList>
    </citation>
    <scope>NUCLEOTIDE SEQUENCE</scope>
    <source>
        <strain evidence="4">NRRL 25174</strain>
    </source>
</reference>
<evidence type="ECO:0000259" key="3">
    <source>
        <dbReference type="PROSITE" id="PS50893"/>
    </source>
</evidence>
<accession>A0A9P5A2L3</accession>
<dbReference type="SMART" id="SM00382">
    <property type="entry name" value="AAA"/>
    <property type="match status" value="1"/>
</dbReference>
<evidence type="ECO:0000256" key="1">
    <source>
        <dbReference type="ARBA" id="ARBA00022741"/>
    </source>
</evidence>
<feature type="domain" description="ABC transporter" evidence="3">
    <location>
        <begin position="84"/>
        <end position="279"/>
    </location>
</feature>
<name>A0A9P5A2L3_9HYPO</name>
<evidence type="ECO:0000313" key="4">
    <source>
        <dbReference type="EMBL" id="KAF4331524.1"/>
    </source>
</evidence>
<dbReference type="OrthoDB" id="5096757at2759"/>